<keyword evidence="3" id="KW-1185">Reference proteome</keyword>
<reference evidence="2" key="1">
    <citation type="submission" date="2020-07" db="EMBL/GenBank/DDBJ databases">
        <title>Genome sequence and genetic diversity analysis of an under-domesticated orphan crop, white fonio (Digitaria exilis).</title>
        <authorList>
            <person name="Bennetzen J.L."/>
            <person name="Chen S."/>
            <person name="Ma X."/>
            <person name="Wang X."/>
            <person name="Yssel A.E.J."/>
            <person name="Chaluvadi S.R."/>
            <person name="Johnson M."/>
            <person name="Gangashetty P."/>
            <person name="Hamidou F."/>
            <person name="Sanogo M.D."/>
            <person name="Zwaenepoel A."/>
            <person name="Wallace J."/>
            <person name="Van De Peer Y."/>
            <person name="Van Deynze A."/>
        </authorList>
    </citation>
    <scope>NUCLEOTIDE SEQUENCE</scope>
    <source>
        <tissue evidence="2">Leaves</tissue>
    </source>
</reference>
<dbReference type="AlphaFoldDB" id="A0A835EK56"/>
<name>A0A835EK56_9POAL</name>
<proteinExistence type="predicted"/>
<accession>A0A835EK56</accession>
<evidence type="ECO:0000313" key="3">
    <source>
        <dbReference type="Proteomes" id="UP000636709"/>
    </source>
</evidence>
<comment type="caution">
    <text evidence="2">The sequence shown here is derived from an EMBL/GenBank/DDBJ whole genome shotgun (WGS) entry which is preliminary data.</text>
</comment>
<feature type="compositionally biased region" description="Polar residues" evidence="1">
    <location>
        <begin position="93"/>
        <end position="103"/>
    </location>
</feature>
<dbReference type="OrthoDB" id="659172at2759"/>
<organism evidence="2 3">
    <name type="scientific">Digitaria exilis</name>
    <dbReference type="NCBI Taxonomy" id="1010633"/>
    <lineage>
        <taxon>Eukaryota</taxon>
        <taxon>Viridiplantae</taxon>
        <taxon>Streptophyta</taxon>
        <taxon>Embryophyta</taxon>
        <taxon>Tracheophyta</taxon>
        <taxon>Spermatophyta</taxon>
        <taxon>Magnoliopsida</taxon>
        <taxon>Liliopsida</taxon>
        <taxon>Poales</taxon>
        <taxon>Poaceae</taxon>
        <taxon>PACMAD clade</taxon>
        <taxon>Panicoideae</taxon>
        <taxon>Panicodae</taxon>
        <taxon>Paniceae</taxon>
        <taxon>Anthephorinae</taxon>
        <taxon>Digitaria</taxon>
    </lineage>
</organism>
<evidence type="ECO:0000313" key="2">
    <source>
        <dbReference type="EMBL" id="KAF8700712.1"/>
    </source>
</evidence>
<gene>
    <name evidence="2" type="ORF">HU200_034063</name>
</gene>
<feature type="region of interest" description="Disordered" evidence="1">
    <location>
        <begin position="70"/>
        <end position="103"/>
    </location>
</feature>
<protein>
    <submittedName>
        <fullName evidence="2">Uncharacterized protein</fullName>
    </submittedName>
</protein>
<dbReference type="Pfam" id="PF04578">
    <property type="entry name" value="DUF594"/>
    <property type="match status" value="1"/>
</dbReference>
<sequence length="103" mass="11495">MIPGACKLAQELMKLLDEEEERWEVICRSASSCRGYLYAKSMGEGVEFLTNVWLLLSHMGMQTFADKFQRPEPGQGEEIASEPQDIPVEEDIGNSNVKGLVTS</sequence>
<evidence type="ECO:0000256" key="1">
    <source>
        <dbReference type="SAM" id="MobiDB-lite"/>
    </source>
</evidence>
<dbReference type="InterPro" id="IPR007658">
    <property type="entry name" value="DUF594"/>
</dbReference>
<dbReference type="Proteomes" id="UP000636709">
    <property type="component" value="Unassembled WGS sequence"/>
</dbReference>
<dbReference type="EMBL" id="JACEFO010001825">
    <property type="protein sequence ID" value="KAF8700712.1"/>
    <property type="molecule type" value="Genomic_DNA"/>
</dbReference>